<organism evidence="7 8">
    <name type="scientific">Striga asiatica</name>
    <name type="common">Asiatic witchweed</name>
    <name type="synonym">Buchnera asiatica</name>
    <dbReference type="NCBI Taxonomy" id="4170"/>
    <lineage>
        <taxon>Eukaryota</taxon>
        <taxon>Viridiplantae</taxon>
        <taxon>Streptophyta</taxon>
        <taxon>Embryophyta</taxon>
        <taxon>Tracheophyta</taxon>
        <taxon>Spermatophyta</taxon>
        <taxon>Magnoliopsida</taxon>
        <taxon>eudicotyledons</taxon>
        <taxon>Gunneridae</taxon>
        <taxon>Pentapetalae</taxon>
        <taxon>asterids</taxon>
        <taxon>lamiids</taxon>
        <taxon>Lamiales</taxon>
        <taxon>Orobanchaceae</taxon>
        <taxon>Buchnereae</taxon>
        <taxon>Striga</taxon>
    </lineage>
</organism>
<dbReference type="Gene3D" id="1.25.10.10">
    <property type="entry name" value="Leucine-rich Repeat Variant"/>
    <property type="match status" value="1"/>
</dbReference>
<evidence type="ECO:0000256" key="5">
    <source>
        <dbReference type="SAM" id="MobiDB-lite"/>
    </source>
</evidence>
<reference evidence="8" key="1">
    <citation type="journal article" date="2019" name="Curr. Biol.">
        <title>Genome Sequence of Striga asiatica Provides Insight into the Evolution of Plant Parasitism.</title>
        <authorList>
            <person name="Yoshida S."/>
            <person name="Kim S."/>
            <person name="Wafula E.K."/>
            <person name="Tanskanen J."/>
            <person name="Kim Y.M."/>
            <person name="Honaas L."/>
            <person name="Yang Z."/>
            <person name="Spallek T."/>
            <person name="Conn C.E."/>
            <person name="Ichihashi Y."/>
            <person name="Cheong K."/>
            <person name="Cui S."/>
            <person name="Der J.P."/>
            <person name="Gundlach H."/>
            <person name="Jiao Y."/>
            <person name="Hori C."/>
            <person name="Ishida J.K."/>
            <person name="Kasahara H."/>
            <person name="Kiba T."/>
            <person name="Kim M.S."/>
            <person name="Koo N."/>
            <person name="Laohavisit A."/>
            <person name="Lee Y.H."/>
            <person name="Lumba S."/>
            <person name="McCourt P."/>
            <person name="Mortimer J.C."/>
            <person name="Mutuku J.M."/>
            <person name="Nomura T."/>
            <person name="Sasaki-Sekimoto Y."/>
            <person name="Seto Y."/>
            <person name="Wang Y."/>
            <person name="Wakatake T."/>
            <person name="Sakakibara H."/>
            <person name="Demura T."/>
            <person name="Yamaguchi S."/>
            <person name="Yoneyama K."/>
            <person name="Manabe R.I."/>
            <person name="Nelson D.C."/>
            <person name="Schulman A.H."/>
            <person name="Timko M.P."/>
            <person name="dePamphilis C.W."/>
            <person name="Choi D."/>
            <person name="Shirasu K."/>
        </authorList>
    </citation>
    <scope>NUCLEOTIDE SEQUENCE [LARGE SCALE GENOMIC DNA]</scope>
    <source>
        <strain evidence="8">cv. UVA1</strain>
    </source>
</reference>
<dbReference type="InterPro" id="IPR001313">
    <property type="entry name" value="Pumilio_RNA-bd_rpt"/>
</dbReference>
<dbReference type="AlphaFoldDB" id="A0A5A7P5A1"/>
<evidence type="ECO:0000256" key="4">
    <source>
        <dbReference type="PROSITE-ProRule" id="PRU00317"/>
    </source>
</evidence>
<dbReference type="GO" id="GO:0005730">
    <property type="term" value="C:nucleolus"/>
    <property type="evidence" value="ECO:0007669"/>
    <property type="project" value="TreeGrafter"/>
</dbReference>
<dbReference type="Pfam" id="PF08144">
    <property type="entry name" value="CPL"/>
    <property type="match status" value="1"/>
</dbReference>
<feature type="repeat" description="Pumilio" evidence="4">
    <location>
        <begin position="218"/>
        <end position="254"/>
    </location>
</feature>
<feature type="compositionally biased region" description="Polar residues" evidence="5">
    <location>
        <begin position="46"/>
        <end position="55"/>
    </location>
</feature>
<evidence type="ECO:0000313" key="7">
    <source>
        <dbReference type="EMBL" id="GER27668.1"/>
    </source>
</evidence>
<dbReference type="Proteomes" id="UP000325081">
    <property type="component" value="Unassembled WGS sequence"/>
</dbReference>
<dbReference type="SUPFAM" id="SSF48371">
    <property type="entry name" value="ARM repeat"/>
    <property type="match status" value="1"/>
</dbReference>
<dbReference type="InterPro" id="IPR040059">
    <property type="entry name" value="PUM3"/>
</dbReference>
<feature type="compositionally biased region" description="Low complexity" evidence="5">
    <location>
        <begin position="23"/>
        <end position="40"/>
    </location>
</feature>
<dbReference type="InterPro" id="IPR012959">
    <property type="entry name" value="CPL_dom"/>
</dbReference>
<dbReference type="PROSITE" id="PS50303">
    <property type="entry name" value="PUM_HD"/>
    <property type="match status" value="1"/>
</dbReference>
<evidence type="ECO:0000313" key="8">
    <source>
        <dbReference type="Proteomes" id="UP000325081"/>
    </source>
</evidence>
<feature type="compositionally biased region" description="Basic and acidic residues" evidence="5">
    <location>
        <begin position="62"/>
        <end position="77"/>
    </location>
</feature>
<dbReference type="InterPro" id="IPR033133">
    <property type="entry name" value="PUM-HD"/>
</dbReference>
<keyword evidence="1" id="KW-0677">Repeat</keyword>
<dbReference type="GO" id="GO:0006417">
    <property type="term" value="P:regulation of translation"/>
    <property type="evidence" value="ECO:0007669"/>
    <property type="project" value="UniProtKB-KW"/>
</dbReference>
<proteinExistence type="predicted"/>
<comment type="caution">
    <text evidence="7">The sequence shown here is derived from an EMBL/GenBank/DDBJ whole genome shotgun (WGS) entry which is preliminary data.</text>
</comment>
<dbReference type="OrthoDB" id="497380at2759"/>
<feature type="region of interest" description="Disordered" evidence="5">
    <location>
        <begin position="1"/>
        <end position="77"/>
    </location>
</feature>
<dbReference type="FunFam" id="1.25.10.10:FF:000818">
    <property type="entry name" value="Pumilio homolog 24"/>
    <property type="match status" value="1"/>
</dbReference>
<feature type="repeat" description="Pumilio" evidence="4">
    <location>
        <begin position="182"/>
        <end position="217"/>
    </location>
</feature>
<accession>A0A5A7P5A1</accession>
<sequence>MAPIKPQKKSSGLNKRKRAPNQKSEGTISSSSKPKSTFSPKKLKLNSGSAQSQVTKKPVKAPKKDYEKPAVKKDEAGDSKKLARLRAKGILGLRFMLAEELAEARKKKRKKHYSLEQELALLWEKMRCRNVKKEDRSRMVSEALNKMKGKVSEIASSHISSRVLQTCIKHCTQDERNEVFKELRPHFISLATNTYAVHLVTKMLDHAPKEQLAEFISSLHGHVASLLRHMVGSLVIEHAYNLGNATQKQSLLMELYSPELQLFKDLVTGKESKLEDVISKLQLQKSSVLRHMTSALLPILEKGILDHSIVHKALMEYFTVADQSSATDFIQQLSGPSLVRMIHTKDGSRLGMLCIRHGSAKERKKIIKGMKTHVDKIAHNKFGSMVLVCIFSVVDDTKLVSKIIIRELEGNLKELILDQSGRRPFLQLLHPNCTRYFTPEDLSSLSLSIPSLKNKSISDGGETAEEGDADGDNDKSDSNKQSNEGGKKDSFKRRQELLVKSGLAEKLVDACCEMADDLLRSKYGKEVIYEVATGGADRILHPILDEKLGQLHEAIASIACQLKVDEPEKEHILEHFHSSRVIRKLVLDCPAFASTLWEKALKGKCEIWSKGHSSKVINAYLETSDSVVKKLAKDELQPLVRRGDLSLLCVQCTSSTY</sequence>
<evidence type="ECO:0000256" key="2">
    <source>
        <dbReference type="ARBA" id="ARBA00022845"/>
    </source>
</evidence>
<dbReference type="InterPro" id="IPR011989">
    <property type="entry name" value="ARM-like"/>
</dbReference>
<dbReference type="Pfam" id="PF22493">
    <property type="entry name" value="PUF_NOP9"/>
    <property type="match status" value="1"/>
</dbReference>
<dbReference type="SMART" id="SM00025">
    <property type="entry name" value="Pumilio"/>
    <property type="match status" value="5"/>
</dbReference>
<dbReference type="InterPro" id="IPR016024">
    <property type="entry name" value="ARM-type_fold"/>
</dbReference>
<evidence type="ECO:0000259" key="6">
    <source>
        <dbReference type="PROSITE" id="PS50303"/>
    </source>
</evidence>
<keyword evidence="8" id="KW-1185">Reference proteome</keyword>
<protein>
    <submittedName>
        <fullName evidence="7">Pumilio 24</fullName>
    </submittedName>
</protein>
<keyword evidence="3" id="KW-0694">RNA-binding</keyword>
<dbReference type="EMBL" id="BKCP01002113">
    <property type="protein sequence ID" value="GER27668.1"/>
    <property type="molecule type" value="Genomic_DNA"/>
</dbReference>
<dbReference type="PANTHER" id="PTHR13389">
    <property type="entry name" value="PUMILIO HOMOLOG 3"/>
    <property type="match status" value="1"/>
</dbReference>
<evidence type="ECO:0000256" key="3">
    <source>
        <dbReference type="ARBA" id="ARBA00022884"/>
    </source>
</evidence>
<feature type="repeat" description="Pumilio" evidence="4">
    <location>
        <begin position="146"/>
        <end position="181"/>
    </location>
</feature>
<feature type="compositionally biased region" description="Acidic residues" evidence="5">
    <location>
        <begin position="462"/>
        <end position="471"/>
    </location>
</feature>
<dbReference type="PROSITE" id="PS50302">
    <property type="entry name" value="PUM"/>
    <property type="match status" value="3"/>
</dbReference>
<evidence type="ECO:0000256" key="1">
    <source>
        <dbReference type="ARBA" id="ARBA00022737"/>
    </source>
</evidence>
<feature type="region of interest" description="Disordered" evidence="5">
    <location>
        <begin position="455"/>
        <end position="491"/>
    </location>
</feature>
<name>A0A5A7P5A1_STRAF</name>
<dbReference type="GO" id="GO:0003729">
    <property type="term" value="F:mRNA binding"/>
    <property type="evidence" value="ECO:0007669"/>
    <property type="project" value="TreeGrafter"/>
</dbReference>
<keyword evidence="2" id="KW-0810">Translation regulation</keyword>
<feature type="domain" description="PUM-HD" evidence="6">
    <location>
        <begin position="126"/>
        <end position="471"/>
    </location>
</feature>
<dbReference type="PANTHER" id="PTHR13389:SF0">
    <property type="entry name" value="PUMILIO HOMOLOG 3"/>
    <property type="match status" value="1"/>
</dbReference>
<gene>
    <name evidence="7" type="ORF">STAS_03392</name>
</gene>